<protein>
    <submittedName>
        <fullName evidence="3">U-scoloptoxin(01)-Cw1a-like 27</fullName>
    </submittedName>
</protein>
<feature type="non-terminal residue" evidence="3">
    <location>
        <position position="1"/>
    </location>
</feature>
<feature type="region of interest" description="Disordered" evidence="1">
    <location>
        <begin position="971"/>
        <end position="993"/>
    </location>
</feature>
<feature type="compositionally biased region" description="Low complexity" evidence="1">
    <location>
        <begin position="971"/>
        <end position="986"/>
    </location>
</feature>
<feature type="region of interest" description="Disordered" evidence="1">
    <location>
        <begin position="420"/>
        <end position="453"/>
    </location>
</feature>
<dbReference type="SUPFAM" id="SSF57625">
    <property type="entry name" value="Invertebrate chitin-binding proteins"/>
    <property type="match status" value="2"/>
</dbReference>
<name>A0A8J5MVF9_HOMAM</name>
<feature type="region of interest" description="Disordered" evidence="1">
    <location>
        <begin position="75"/>
        <end position="104"/>
    </location>
</feature>
<dbReference type="Pfam" id="PF01607">
    <property type="entry name" value="CBM_14"/>
    <property type="match status" value="3"/>
</dbReference>
<evidence type="ECO:0000313" key="4">
    <source>
        <dbReference type="Proteomes" id="UP000747542"/>
    </source>
</evidence>
<dbReference type="PROSITE" id="PS50940">
    <property type="entry name" value="CHIT_BIND_II"/>
    <property type="match status" value="3"/>
</dbReference>
<dbReference type="GO" id="GO:0008061">
    <property type="term" value="F:chitin binding"/>
    <property type="evidence" value="ECO:0007669"/>
    <property type="project" value="InterPro"/>
</dbReference>
<feature type="domain" description="Chitin-binding type-2" evidence="2">
    <location>
        <begin position="689"/>
        <end position="756"/>
    </location>
</feature>
<dbReference type="PANTHER" id="PTHR22933:SF43">
    <property type="entry name" value="LP10131P"/>
    <property type="match status" value="1"/>
</dbReference>
<comment type="caution">
    <text evidence="3">The sequence shown here is derived from an EMBL/GenBank/DDBJ whole genome shotgun (WGS) entry which is preliminary data.</text>
</comment>
<gene>
    <name evidence="3" type="ORF">Hamer_G017250</name>
</gene>
<organism evidence="3 4">
    <name type="scientific">Homarus americanus</name>
    <name type="common">American lobster</name>
    <dbReference type="NCBI Taxonomy" id="6706"/>
    <lineage>
        <taxon>Eukaryota</taxon>
        <taxon>Metazoa</taxon>
        <taxon>Ecdysozoa</taxon>
        <taxon>Arthropoda</taxon>
        <taxon>Crustacea</taxon>
        <taxon>Multicrustacea</taxon>
        <taxon>Malacostraca</taxon>
        <taxon>Eumalacostraca</taxon>
        <taxon>Eucarida</taxon>
        <taxon>Decapoda</taxon>
        <taxon>Pleocyemata</taxon>
        <taxon>Astacidea</taxon>
        <taxon>Nephropoidea</taxon>
        <taxon>Nephropidae</taxon>
        <taxon>Homarus</taxon>
    </lineage>
</organism>
<dbReference type="InterPro" id="IPR036508">
    <property type="entry name" value="Chitin-bd_dom_sf"/>
</dbReference>
<feature type="compositionally biased region" description="Low complexity" evidence="1">
    <location>
        <begin position="423"/>
        <end position="440"/>
    </location>
</feature>
<dbReference type="InterPro" id="IPR002557">
    <property type="entry name" value="Chitin-bd_dom"/>
</dbReference>
<proteinExistence type="predicted"/>
<feature type="region of interest" description="Disordered" evidence="1">
    <location>
        <begin position="837"/>
        <end position="866"/>
    </location>
</feature>
<feature type="compositionally biased region" description="Low complexity" evidence="1">
    <location>
        <begin position="845"/>
        <end position="862"/>
    </location>
</feature>
<feature type="region of interest" description="Disordered" evidence="1">
    <location>
        <begin position="171"/>
        <end position="190"/>
    </location>
</feature>
<feature type="compositionally biased region" description="Low complexity" evidence="1">
    <location>
        <begin position="75"/>
        <end position="91"/>
    </location>
</feature>
<dbReference type="InterPro" id="IPR052976">
    <property type="entry name" value="Scoloptoxin-like"/>
</dbReference>
<feature type="domain" description="Chitin-binding type-2" evidence="2">
    <location>
        <begin position="1060"/>
        <end position="1127"/>
    </location>
</feature>
<dbReference type="SUPFAM" id="SSF57184">
    <property type="entry name" value="Growth factor receptor domain"/>
    <property type="match status" value="1"/>
</dbReference>
<dbReference type="Proteomes" id="UP000747542">
    <property type="component" value="Unassembled WGS sequence"/>
</dbReference>
<dbReference type="PANTHER" id="PTHR22933">
    <property type="entry name" value="FI18007P1-RELATED"/>
    <property type="match status" value="1"/>
</dbReference>
<dbReference type="SMART" id="SM00494">
    <property type="entry name" value="ChtBD2"/>
    <property type="match status" value="5"/>
</dbReference>
<reference evidence="3" key="1">
    <citation type="journal article" date="2021" name="Sci. Adv.">
        <title>The American lobster genome reveals insights on longevity, neural, and immune adaptations.</title>
        <authorList>
            <person name="Polinski J.M."/>
            <person name="Zimin A.V."/>
            <person name="Clark K.F."/>
            <person name="Kohn A.B."/>
            <person name="Sadowski N."/>
            <person name="Timp W."/>
            <person name="Ptitsyn A."/>
            <person name="Khanna P."/>
            <person name="Romanova D.Y."/>
            <person name="Williams P."/>
            <person name="Greenwood S.J."/>
            <person name="Moroz L.L."/>
            <person name="Walt D.R."/>
            <person name="Bodnar A.G."/>
        </authorList>
    </citation>
    <scope>NUCLEOTIDE SEQUENCE</scope>
    <source>
        <strain evidence="3">GMGI-L3</strain>
    </source>
</reference>
<dbReference type="Gene3D" id="2.170.140.10">
    <property type="entry name" value="Chitin binding domain"/>
    <property type="match status" value="3"/>
</dbReference>
<dbReference type="EMBL" id="JAHLQT010024908">
    <property type="protein sequence ID" value="KAG7164857.1"/>
    <property type="molecule type" value="Genomic_DNA"/>
</dbReference>
<dbReference type="AlphaFoldDB" id="A0A8J5MVF9"/>
<dbReference type="GO" id="GO:0005576">
    <property type="term" value="C:extracellular region"/>
    <property type="evidence" value="ECO:0007669"/>
    <property type="project" value="InterPro"/>
</dbReference>
<evidence type="ECO:0000259" key="2">
    <source>
        <dbReference type="PROSITE" id="PS50940"/>
    </source>
</evidence>
<feature type="domain" description="Chitin-binding type-2" evidence="2">
    <location>
        <begin position="302"/>
        <end position="369"/>
    </location>
</feature>
<dbReference type="InterPro" id="IPR009030">
    <property type="entry name" value="Growth_fac_rcpt_cys_sf"/>
</dbReference>
<keyword evidence="4" id="KW-1185">Reference proteome</keyword>
<sequence length="1146" mass="127964">ASPRVYKGGCGGEVTVAHTCPTLTVMKTFIIVVAAALAAGQQFQQTRDFTPAVRLADQGFFQQTGRTSFISQDSNNQFQSSSFQSNSNSQNTQRDNLGSGFVGSSVSSQSGTFLDSNQFQSNEANRNLLRNRLFQQNQRNTFNSNDFQQSSGRLLKSDATQKNIDSRVQLNNFQQNSDNTFQSRTSQQNRDNTFQTFTSQPNTGNRFQFKTNQQNTGRITQENSNQQNTGARFQDRFNQQNAASRSQINTNDRFTQQNQFQGNAFQRSGSSFENSDDTISGFYEPLNLPSGASTLLGDISTSFNCLDRPYGYYADQDNSCRVFHVCNPALFSGGAVQTFQYSFMCGEGTVFDQKEMTCVMESSATPCQEASNYYVRNQEFVVAAALAAGQQFQQTRDFTPAVRLADQGFFQQTGRTSFIPQDSNNQFQSSSFQSNSNSQNTQRDNLGSGFVGSSVSSQSGTFLDSNQFQSNEANRNLLRNRTNATPSTPTISSKAVEDLNGFYEPLNLPSGASTLLGDISTSFNCLDRPYGYYADQDNACRVFHVFMCGEGTVFDQKEMTCVMESSATPCQEASNYYVRNQEFGRLEDRHGFYEPLNLPSGASTLLGGISTSFNCLDRPYGYYADQDNACRVFHVFMCGEGTVFDQKEMTCVMESSATPCQEASNYYVRNQEFGRLEDRHVLMGSISTTFNCLDRPYGYYADQDNSCRVFHVCNPALFSNGAIQTFQYSFMCGEGTVFDQKEMTCVMESSATPCQEASNYYVRNQEFGRLEDRQVYKGGCGGEVTVAHTCPTLTVMKTFIIVVLAAALAAGQQFQQKRDFTPAVRLADQGFFQQTGSSTFRSADSNKNQFQSSSFQPNNNLQDTQRDNFRSGLVDSSVSRQSGTFLNNVQFRANVADRSQFQDSSFQQSQRNNFNNVQQNRGGSFQSGATQQNVGNLFQSNTIQQNADNAFQSSSSQQNNANNRFQTFTSQQNNGNRFQVNNNQPNIDRTSQGNFNQLNAATRSQINTNDRIFQQSQFQDNTFQRSGSSFENSDDTIIGVYEPLNLPSGASVLMGSISTTFNCFDRPYGYYADQDNSCRVFHVCNPALFSDGAIQTFQYSFMCGEGTVFDQKEMTCVMESSATPCQEASNYYVRNQEFGRLEDRQF</sequence>
<accession>A0A8J5MVF9</accession>
<evidence type="ECO:0000256" key="1">
    <source>
        <dbReference type="SAM" id="MobiDB-lite"/>
    </source>
</evidence>
<evidence type="ECO:0000313" key="3">
    <source>
        <dbReference type="EMBL" id="KAG7164857.1"/>
    </source>
</evidence>